<dbReference type="Pfam" id="PF01105">
    <property type="entry name" value="EMP24_GP25L"/>
    <property type="match status" value="1"/>
</dbReference>
<proteinExistence type="inferred from homology"/>
<evidence type="ECO:0000256" key="3">
    <source>
        <dbReference type="ARBA" id="ARBA00022692"/>
    </source>
</evidence>
<keyword evidence="4 8" id="KW-0732">Signal</keyword>
<keyword evidence="6 7" id="KW-0472">Membrane</keyword>
<keyword evidence="11" id="KW-1185">Reference proteome</keyword>
<dbReference type="PANTHER" id="PTHR22811">
    <property type="entry name" value="TRANSMEMBRANE EMP24 DOMAIN-CONTAINING PROTEIN"/>
    <property type="match status" value="1"/>
</dbReference>
<evidence type="ECO:0000313" key="10">
    <source>
        <dbReference type="EMBL" id="CAD8110206.1"/>
    </source>
</evidence>
<evidence type="ECO:0000256" key="1">
    <source>
        <dbReference type="ARBA" id="ARBA00004479"/>
    </source>
</evidence>
<comment type="caution">
    <text evidence="10">The sequence shown here is derived from an EMBL/GenBank/DDBJ whole genome shotgun (WGS) entry which is preliminary data.</text>
</comment>
<protein>
    <recommendedName>
        <fullName evidence="9">GOLD domain-containing protein</fullName>
    </recommendedName>
</protein>
<dbReference type="GO" id="GO:0016020">
    <property type="term" value="C:membrane"/>
    <property type="evidence" value="ECO:0007669"/>
    <property type="project" value="UniProtKB-SubCell"/>
</dbReference>
<evidence type="ECO:0000256" key="8">
    <source>
        <dbReference type="SAM" id="SignalP"/>
    </source>
</evidence>
<accession>A0A8S1Q3G2</accession>
<dbReference type="PROSITE" id="PS50866">
    <property type="entry name" value="GOLD"/>
    <property type="match status" value="1"/>
</dbReference>
<organism evidence="10 11">
    <name type="scientific">Paramecium sonneborni</name>
    <dbReference type="NCBI Taxonomy" id="65129"/>
    <lineage>
        <taxon>Eukaryota</taxon>
        <taxon>Sar</taxon>
        <taxon>Alveolata</taxon>
        <taxon>Ciliophora</taxon>
        <taxon>Intramacronucleata</taxon>
        <taxon>Oligohymenophorea</taxon>
        <taxon>Peniculida</taxon>
        <taxon>Parameciidae</taxon>
        <taxon>Paramecium</taxon>
    </lineage>
</organism>
<dbReference type="InterPro" id="IPR015720">
    <property type="entry name" value="Emp24-like"/>
</dbReference>
<evidence type="ECO:0000256" key="7">
    <source>
        <dbReference type="SAM" id="Phobius"/>
    </source>
</evidence>
<dbReference type="Proteomes" id="UP000692954">
    <property type="component" value="Unassembled WGS sequence"/>
</dbReference>
<dbReference type="SMART" id="SM01190">
    <property type="entry name" value="EMP24_GP25L"/>
    <property type="match status" value="1"/>
</dbReference>
<evidence type="ECO:0000256" key="4">
    <source>
        <dbReference type="ARBA" id="ARBA00022729"/>
    </source>
</evidence>
<keyword evidence="5 7" id="KW-1133">Transmembrane helix</keyword>
<evidence type="ECO:0000313" key="11">
    <source>
        <dbReference type="Proteomes" id="UP000692954"/>
    </source>
</evidence>
<evidence type="ECO:0000256" key="6">
    <source>
        <dbReference type="ARBA" id="ARBA00023136"/>
    </source>
</evidence>
<evidence type="ECO:0000259" key="9">
    <source>
        <dbReference type="PROSITE" id="PS50866"/>
    </source>
</evidence>
<name>A0A8S1Q3G2_9CILI</name>
<evidence type="ECO:0000256" key="5">
    <source>
        <dbReference type="ARBA" id="ARBA00022989"/>
    </source>
</evidence>
<reference evidence="10" key="1">
    <citation type="submission" date="2021-01" db="EMBL/GenBank/DDBJ databases">
        <authorList>
            <consortium name="Genoscope - CEA"/>
            <person name="William W."/>
        </authorList>
    </citation>
    <scope>NUCLEOTIDE SEQUENCE</scope>
</reference>
<evidence type="ECO:0000256" key="2">
    <source>
        <dbReference type="ARBA" id="ARBA00007104"/>
    </source>
</evidence>
<sequence>MKSLFLFLYLFTIIVVCQKTIPLSKFQDLKKKNNLIISTTQIHKTQSQNTQSEDLLKKSQPKKKPSKWQFKESQLQILDLLKPLFGLRKKDQNRDQNGKVINQNMEKEIQQSNNTEKIVNKSTENEQLLYIWDQKMGDFEPEVTLTFDLSPGSSEVFFEEILKPTTIKGAFFISQLQKEEKIDFYIKSSNNTLIYSKERVTEAIFNIDLLEKGEYQFTFQNKRTKKTQTITFTLDVHDSEQEFLKMEDLDPLALKIERIAMAMKDNYYFDKITGQQFEGYLREIQNSNNKLFLFSFIEIVGLIFITIWQVYYLKRILGNQKLF</sequence>
<dbReference type="EMBL" id="CAJJDN010000095">
    <property type="protein sequence ID" value="CAD8110206.1"/>
    <property type="molecule type" value="Genomic_DNA"/>
</dbReference>
<gene>
    <name evidence="10" type="ORF">PSON_ATCC_30995.1.T0950109</name>
</gene>
<feature type="transmembrane region" description="Helical" evidence="7">
    <location>
        <begin position="291"/>
        <end position="313"/>
    </location>
</feature>
<feature type="domain" description="GOLD" evidence="9">
    <location>
        <begin position="154"/>
        <end position="236"/>
    </location>
</feature>
<dbReference type="AlphaFoldDB" id="A0A8S1Q3G2"/>
<feature type="chain" id="PRO_5035871756" description="GOLD domain-containing protein" evidence="8">
    <location>
        <begin position="19"/>
        <end position="323"/>
    </location>
</feature>
<comment type="subcellular location">
    <subcellularLocation>
        <location evidence="1">Membrane</location>
        <topology evidence="1">Single-pass type I membrane protein</topology>
    </subcellularLocation>
</comment>
<dbReference type="InterPro" id="IPR009038">
    <property type="entry name" value="GOLD_dom"/>
</dbReference>
<dbReference type="OrthoDB" id="1929172at2759"/>
<comment type="similarity">
    <text evidence="2">Belongs to the EMP24/GP25L family.</text>
</comment>
<feature type="signal peptide" evidence="8">
    <location>
        <begin position="1"/>
        <end position="18"/>
    </location>
</feature>
<keyword evidence="3 7" id="KW-0812">Transmembrane</keyword>